<dbReference type="AlphaFoldDB" id="A0A0J7JU63"/>
<sequence length="81" mass="8956">MVTSSIRQGENGRVSVDTRLKALGVLVEGDMMATIRDQPVPRHTARVSQDDDCVFEVDVQTAWKEMGLDSVEVDVKVYFGA</sequence>
<dbReference type="EMBL" id="LBMM01032554">
    <property type="protein sequence ID" value="KMQ81707.1"/>
    <property type="molecule type" value="Genomic_DNA"/>
</dbReference>
<evidence type="ECO:0000313" key="1">
    <source>
        <dbReference type="EMBL" id="KMQ81707.1"/>
    </source>
</evidence>
<gene>
    <name evidence="1" type="ORF">RF55_25495</name>
</gene>
<protein>
    <submittedName>
        <fullName evidence="1">Glycoside hydrolase family 36 protein</fullName>
    </submittedName>
</protein>
<evidence type="ECO:0000313" key="2">
    <source>
        <dbReference type="Proteomes" id="UP000036403"/>
    </source>
</evidence>
<organism evidence="1 2">
    <name type="scientific">Lasius niger</name>
    <name type="common">Black garden ant</name>
    <dbReference type="NCBI Taxonomy" id="67767"/>
    <lineage>
        <taxon>Eukaryota</taxon>
        <taxon>Metazoa</taxon>
        <taxon>Ecdysozoa</taxon>
        <taxon>Arthropoda</taxon>
        <taxon>Hexapoda</taxon>
        <taxon>Insecta</taxon>
        <taxon>Pterygota</taxon>
        <taxon>Neoptera</taxon>
        <taxon>Endopterygota</taxon>
        <taxon>Hymenoptera</taxon>
        <taxon>Apocrita</taxon>
        <taxon>Aculeata</taxon>
        <taxon>Formicoidea</taxon>
        <taxon>Formicidae</taxon>
        <taxon>Formicinae</taxon>
        <taxon>Lasius</taxon>
        <taxon>Lasius</taxon>
    </lineage>
</organism>
<dbReference type="STRING" id="67767.A0A0J7JU63"/>
<reference evidence="1 2" key="1">
    <citation type="submission" date="2015-04" db="EMBL/GenBank/DDBJ databases">
        <title>Lasius niger genome sequencing.</title>
        <authorList>
            <person name="Konorov E.A."/>
            <person name="Nikitin M.A."/>
            <person name="Kirill M.V."/>
            <person name="Chang P."/>
        </authorList>
    </citation>
    <scope>NUCLEOTIDE SEQUENCE [LARGE SCALE GENOMIC DNA]</scope>
    <source>
        <tissue evidence="1">Whole</tissue>
    </source>
</reference>
<dbReference type="OrthoDB" id="4664297at2759"/>
<dbReference type="GO" id="GO:0016787">
    <property type="term" value="F:hydrolase activity"/>
    <property type="evidence" value="ECO:0007669"/>
    <property type="project" value="UniProtKB-KW"/>
</dbReference>
<dbReference type="Proteomes" id="UP000036403">
    <property type="component" value="Unassembled WGS sequence"/>
</dbReference>
<keyword evidence="2" id="KW-1185">Reference proteome</keyword>
<accession>A0A0J7JU63</accession>
<keyword evidence="1" id="KW-0378">Hydrolase</keyword>
<name>A0A0J7JU63_LASNI</name>
<dbReference type="PaxDb" id="67767-A0A0J7JU63"/>
<comment type="caution">
    <text evidence="1">The sequence shown here is derived from an EMBL/GenBank/DDBJ whole genome shotgun (WGS) entry which is preliminary data.</text>
</comment>
<proteinExistence type="predicted"/>